<evidence type="ECO:0000313" key="4">
    <source>
        <dbReference type="EMBL" id="CAF4945820.1"/>
    </source>
</evidence>
<sequence>MPSTADAWMNIERGYRRKFPHCLGSIDGKHINIESPPHSGTEYFNNKKTFSIVLLALVDAHYKFVFVDIGGQGRISDAGVFNNSLLWKKSVKMKLIFLYHAHFLDKR</sequence>
<dbReference type="Proteomes" id="UP000663880">
    <property type="component" value="Unassembled WGS sequence"/>
</dbReference>
<dbReference type="AlphaFoldDB" id="A0A821XYS6"/>
<keyword evidence="5" id="KW-1185">Reference proteome</keyword>
<name>A0A821XYS6_9NEOP</name>
<dbReference type="GO" id="GO:0046872">
    <property type="term" value="F:metal ion binding"/>
    <property type="evidence" value="ECO:0007669"/>
    <property type="project" value="UniProtKB-KW"/>
</dbReference>
<gene>
    <name evidence="4" type="ORF">PMACD_LOCUS15161</name>
</gene>
<reference evidence="4" key="1">
    <citation type="submission" date="2021-02" db="EMBL/GenBank/DDBJ databases">
        <authorList>
            <person name="Steward A R."/>
        </authorList>
    </citation>
    <scope>NUCLEOTIDE SEQUENCE</scope>
</reference>
<comment type="cofactor">
    <cofactor evidence="1">
        <name>a divalent metal cation</name>
        <dbReference type="ChEBI" id="CHEBI:60240"/>
    </cofactor>
</comment>
<accession>A0A821XYS6</accession>
<feature type="domain" description="DDE Tnp4" evidence="3">
    <location>
        <begin position="26"/>
        <end position="89"/>
    </location>
</feature>
<dbReference type="Pfam" id="PF13359">
    <property type="entry name" value="DDE_Tnp_4"/>
    <property type="match status" value="1"/>
</dbReference>
<proteinExistence type="predicted"/>
<organism evidence="4 5">
    <name type="scientific">Pieris macdunnoughi</name>
    <dbReference type="NCBI Taxonomy" id="345717"/>
    <lineage>
        <taxon>Eukaryota</taxon>
        <taxon>Metazoa</taxon>
        <taxon>Ecdysozoa</taxon>
        <taxon>Arthropoda</taxon>
        <taxon>Hexapoda</taxon>
        <taxon>Insecta</taxon>
        <taxon>Pterygota</taxon>
        <taxon>Neoptera</taxon>
        <taxon>Endopterygota</taxon>
        <taxon>Lepidoptera</taxon>
        <taxon>Glossata</taxon>
        <taxon>Ditrysia</taxon>
        <taxon>Papilionoidea</taxon>
        <taxon>Pieridae</taxon>
        <taxon>Pierinae</taxon>
        <taxon>Pieris</taxon>
    </lineage>
</organism>
<protein>
    <recommendedName>
        <fullName evidence="3">DDE Tnp4 domain-containing protein</fullName>
    </recommendedName>
</protein>
<evidence type="ECO:0000256" key="1">
    <source>
        <dbReference type="ARBA" id="ARBA00001968"/>
    </source>
</evidence>
<evidence type="ECO:0000313" key="5">
    <source>
        <dbReference type="Proteomes" id="UP000663880"/>
    </source>
</evidence>
<comment type="caution">
    <text evidence="4">The sequence shown here is derived from an EMBL/GenBank/DDBJ whole genome shotgun (WGS) entry which is preliminary data.</text>
</comment>
<keyword evidence="2" id="KW-0479">Metal-binding</keyword>
<evidence type="ECO:0000259" key="3">
    <source>
        <dbReference type="Pfam" id="PF13359"/>
    </source>
</evidence>
<dbReference type="InterPro" id="IPR027806">
    <property type="entry name" value="HARBI1_dom"/>
</dbReference>
<dbReference type="OrthoDB" id="6627079at2759"/>
<dbReference type="EMBL" id="CAJOBZ010000070">
    <property type="protein sequence ID" value="CAF4945820.1"/>
    <property type="molecule type" value="Genomic_DNA"/>
</dbReference>
<evidence type="ECO:0000256" key="2">
    <source>
        <dbReference type="ARBA" id="ARBA00022723"/>
    </source>
</evidence>